<evidence type="ECO:0000256" key="1">
    <source>
        <dbReference type="SAM" id="MobiDB-lite"/>
    </source>
</evidence>
<proteinExistence type="predicted"/>
<reference evidence="2" key="1">
    <citation type="submission" date="2015-04" db="EMBL/GenBank/DDBJ databases">
        <title>The genome sequence of the plant pathogenic Rhizarian Plasmodiophora brassicae reveals insights in its biotrophic life cycle and the origin of chitin synthesis.</title>
        <authorList>
            <person name="Schwelm A."/>
            <person name="Fogelqvist J."/>
            <person name="Knaust A."/>
            <person name="Julke S."/>
            <person name="Lilja T."/>
            <person name="Dhandapani V."/>
            <person name="Bonilla-Rosso G."/>
            <person name="Karlsson M."/>
            <person name="Shevchenko A."/>
            <person name="Choi S.R."/>
            <person name="Kim H.G."/>
            <person name="Park J.Y."/>
            <person name="Lim Y.P."/>
            <person name="Ludwig-Muller J."/>
            <person name="Dixelius C."/>
        </authorList>
    </citation>
    <scope>NUCLEOTIDE SEQUENCE</scope>
    <source>
        <tissue evidence="2">Potato root galls</tissue>
    </source>
</reference>
<protein>
    <submittedName>
        <fullName evidence="2">Uncharacterized protein</fullName>
    </submittedName>
</protein>
<dbReference type="AlphaFoldDB" id="A0A0H5R7V2"/>
<accession>A0A0H5R7V2</accession>
<feature type="region of interest" description="Disordered" evidence="1">
    <location>
        <begin position="55"/>
        <end position="78"/>
    </location>
</feature>
<name>A0A0H5R7V2_9EUKA</name>
<dbReference type="EMBL" id="HACM01009350">
    <property type="protein sequence ID" value="CRZ09792.1"/>
    <property type="molecule type" value="Transcribed_RNA"/>
</dbReference>
<sequence>MTAVSWLEIHRVFGKPNLFASSGFGSIVCTSHLWQALPRRHVRVESETMTVSSRLHTHHTGRPYHHAQSEADGGDIQNSQEEDGLAISLVLKNGGRTSWRRANVDGIEIFVSVI</sequence>
<organism evidence="2">
    <name type="scientific">Spongospora subterranea</name>
    <dbReference type="NCBI Taxonomy" id="70186"/>
    <lineage>
        <taxon>Eukaryota</taxon>
        <taxon>Sar</taxon>
        <taxon>Rhizaria</taxon>
        <taxon>Endomyxa</taxon>
        <taxon>Phytomyxea</taxon>
        <taxon>Plasmodiophorida</taxon>
        <taxon>Plasmodiophoridae</taxon>
        <taxon>Spongospora</taxon>
    </lineage>
</organism>
<feature type="compositionally biased region" description="Basic residues" evidence="1">
    <location>
        <begin position="55"/>
        <end position="65"/>
    </location>
</feature>
<evidence type="ECO:0000313" key="2">
    <source>
        <dbReference type="EMBL" id="CRZ09792.1"/>
    </source>
</evidence>